<protein>
    <submittedName>
        <fullName evidence="5">Carbohydrate ABC transporter substrate-binding protein (CUT1 family)</fullName>
    </submittedName>
</protein>
<comment type="subcellular location">
    <subcellularLocation>
        <location evidence="1">Cell envelope</location>
    </subcellularLocation>
</comment>
<keyword evidence="6" id="KW-1185">Reference proteome</keyword>
<dbReference type="AlphaFoldDB" id="A0A660L4D5"/>
<reference evidence="5 6" key="1">
    <citation type="submission" date="2018-10" db="EMBL/GenBank/DDBJ databases">
        <title>Genomic Encyclopedia of Type Strains, Phase IV (KMG-IV): sequencing the most valuable type-strain genomes for metagenomic binning, comparative biology and taxonomic classification.</title>
        <authorList>
            <person name="Goeker M."/>
        </authorList>
    </citation>
    <scope>NUCLEOTIDE SEQUENCE [LARGE SCALE GENOMIC DNA]</scope>
    <source>
        <strain evidence="5 6">DSM 22653</strain>
    </source>
</reference>
<dbReference type="PROSITE" id="PS51257">
    <property type="entry name" value="PROKAR_LIPOPROTEIN"/>
    <property type="match status" value="1"/>
</dbReference>
<evidence type="ECO:0000256" key="3">
    <source>
        <dbReference type="ARBA" id="ARBA00022448"/>
    </source>
</evidence>
<comment type="caution">
    <text evidence="5">The sequence shown here is derived from an EMBL/GenBank/DDBJ whole genome shotgun (WGS) entry which is preliminary data.</text>
</comment>
<accession>A0A660L4D5</accession>
<evidence type="ECO:0000256" key="1">
    <source>
        <dbReference type="ARBA" id="ARBA00004196"/>
    </source>
</evidence>
<dbReference type="InterPro" id="IPR006059">
    <property type="entry name" value="SBP"/>
</dbReference>
<evidence type="ECO:0000313" key="5">
    <source>
        <dbReference type="EMBL" id="RKQ88776.1"/>
    </source>
</evidence>
<dbReference type="PANTHER" id="PTHR43649:SF31">
    <property type="entry name" value="SN-GLYCEROL-3-PHOSPHATE-BINDING PERIPLASMIC PROTEIN UGPB"/>
    <property type="match status" value="1"/>
</dbReference>
<dbReference type="EMBL" id="RBIJ01000001">
    <property type="protein sequence ID" value="RKQ88776.1"/>
    <property type="molecule type" value="Genomic_DNA"/>
</dbReference>
<dbReference type="OrthoDB" id="9795467at2"/>
<dbReference type="PANTHER" id="PTHR43649">
    <property type="entry name" value="ARABINOSE-BINDING PROTEIN-RELATED"/>
    <property type="match status" value="1"/>
</dbReference>
<gene>
    <name evidence="5" type="ORF">C7438_0418</name>
</gene>
<evidence type="ECO:0000256" key="4">
    <source>
        <dbReference type="ARBA" id="ARBA00022729"/>
    </source>
</evidence>
<organism evidence="5 6">
    <name type="scientific">Brockia lithotrophica</name>
    <dbReference type="NCBI Taxonomy" id="933949"/>
    <lineage>
        <taxon>Bacteria</taxon>
        <taxon>Bacillati</taxon>
        <taxon>Bacillota</taxon>
        <taxon>Bacilli</taxon>
        <taxon>Bacillales</taxon>
        <taxon>Bacillales Family X. Incertae Sedis</taxon>
        <taxon>Brockia</taxon>
    </lineage>
</organism>
<evidence type="ECO:0000256" key="2">
    <source>
        <dbReference type="ARBA" id="ARBA00008520"/>
    </source>
</evidence>
<dbReference type="RefSeq" id="WP_121443682.1">
    <property type="nucleotide sequence ID" value="NZ_RBIJ01000001.1"/>
</dbReference>
<dbReference type="InterPro" id="IPR050490">
    <property type="entry name" value="Bact_solute-bd_prot1"/>
</dbReference>
<dbReference type="Pfam" id="PF13416">
    <property type="entry name" value="SBP_bac_8"/>
    <property type="match status" value="1"/>
</dbReference>
<proteinExistence type="inferred from homology"/>
<evidence type="ECO:0000313" key="6">
    <source>
        <dbReference type="Proteomes" id="UP000267019"/>
    </source>
</evidence>
<comment type="similarity">
    <text evidence="2">Belongs to the bacterial solute-binding protein 1 family.</text>
</comment>
<dbReference type="CDD" id="cd14748">
    <property type="entry name" value="PBP2_UgpB"/>
    <property type="match status" value="1"/>
</dbReference>
<keyword evidence="4" id="KW-0732">Signal</keyword>
<sequence length="451" mass="49837">MRRAPFARRLGILLVAVLLAALTMGGCRGSETQKTSAPAETSSIATKLTGPVEVTFWHAMTGKHEEALRTIAENFMKEHPDVRIKLEAQGNYGDLQQKLVAAAKSHTLPVMAQVIETWVTDFRQNGLVADLTPYIENSEIGWSKQELDDIVEVFRKANQWDGKYYSLPFSKSTQILYYNTDYFREAGLQPPKTWDELKEAAKKLTGEKNGRRVIGMGFENSVGWQFHQWVRQAGGRYVDEATGKVLFDSPEGREALGFLVGLFQEKVARLAGEDQYMSNPFGRGDVGMYIGSSAGIPFVAKAAEGNIHWAAAPVPAGKEKAVAFAGNAVAVFDSAKPEEKLAAWLFIKYLLNTDNTVFWAKSTGYLPIRYSALKTKEWEDYVAQNPAYGVGTQQFDYGFFDPRIPGFDAALKEIDKEIQAALLGQKSPDDALKAAAQAAQAAIDRAKERAK</sequence>
<dbReference type="SUPFAM" id="SSF53850">
    <property type="entry name" value="Periplasmic binding protein-like II"/>
    <property type="match status" value="1"/>
</dbReference>
<dbReference type="GO" id="GO:0030313">
    <property type="term" value="C:cell envelope"/>
    <property type="evidence" value="ECO:0007669"/>
    <property type="project" value="UniProtKB-SubCell"/>
</dbReference>
<dbReference type="Proteomes" id="UP000267019">
    <property type="component" value="Unassembled WGS sequence"/>
</dbReference>
<keyword evidence="3" id="KW-0813">Transport</keyword>
<name>A0A660L4D5_9BACL</name>
<dbReference type="Gene3D" id="3.40.190.10">
    <property type="entry name" value="Periplasmic binding protein-like II"/>
    <property type="match status" value="1"/>
</dbReference>